<evidence type="ECO:0000313" key="1">
    <source>
        <dbReference type="EMBL" id="KAI5663254.1"/>
    </source>
</evidence>
<accession>A0ACC0ASZ6</accession>
<organism evidence="1 2">
    <name type="scientific">Catharanthus roseus</name>
    <name type="common">Madagascar periwinkle</name>
    <name type="synonym">Vinca rosea</name>
    <dbReference type="NCBI Taxonomy" id="4058"/>
    <lineage>
        <taxon>Eukaryota</taxon>
        <taxon>Viridiplantae</taxon>
        <taxon>Streptophyta</taxon>
        <taxon>Embryophyta</taxon>
        <taxon>Tracheophyta</taxon>
        <taxon>Spermatophyta</taxon>
        <taxon>Magnoliopsida</taxon>
        <taxon>eudicotyledons</taxon>
        <taxon>Gunneridae</taxon>
        <taxon>Pentapetalae</taxon>
        <taxon>asterids</taxon>
        <taxon>lamiids</taxon>
        <taxon>Gentianales</taxon>
        <taxon>Apocynaceae</taxon>
        <taxon>Rauvolfioideae</taxon>
        <taxon>Vinceae</taxon>
        <taxon>Catharanthinae</taxon>
        <taxon>Catharanthus</taxon>
    </lineage>
</organism>
<keyword evidence="2" id="KW-1185">Reference proteome</keyword>
<sequence>MPHFLLLLFSSSSSFYLLLFFKPSTFLPILFQAFLNFTTSQHHIYIHYKQSTHPVRVVLFWDSDIARDVYGPYFTGLIQQQTVSITNDTNTINMTEHIKAITQMVSNEPSMFYPIVAGDEDENDHSDKEYAVSSESESDDNNDAEKEELQTPVNLVTKNTVTQWDSSQWFSSARDTCLKRHRRSASIISNGLYVQEGMCVEESWVLPLKALVELTFNKLIRYFNQHREEAQNCVHPFSTRVFDKFLRIELNQETTKLQLTIREKEYTWSDLRSAFMVLAITSIYYE</sequence>
<dbReference type="Proteomes" id="UP001060085">
    <property type="component" value="Linkage Group LG05"/>
</dbReference>
<dbReference type="EMBL" id="CM044705">
    <property type="protein sequence ID" value="KAI5663254.1"/>
    <property type="molecule type" value="Genomic_DNA"/>
</dbReference>
<protein>
    <submittedName>
        <fullName evidence="1">Uncharacterized protein</fullName>
    </submittedName>
</protein>
<evidence type="ECO:0000313" key="2">
    <source>
        <dbReference type="Proteomes" id="UP001060085"/>
    </source>
</evidence>
<gene>
    <name evidence="1" type="ORF">M9H77_22577</name>
</gene>
<comment type="caution">
    <text evidence="1">The sequence shown here is derived from an EMBL/GenBank/DDBJ whole genome shotgun (WGS) entry which is preliminary data.</text>
</comment>
<reference evidence="2" key="1">
    <citation type="journal article" date="2023" name="Nat. Plants">
        <title>Single-cell RNA sequencing provides a high-resolution roadmap for understanding the multicellular compartmentation of specialized metabolism.</title>
        <authorList>
            <person name="Sun S."/>
            <person name="Shen X."/>
            <person name="Li Y."/>
            <person name="Li Y."/>
            <person name="Wang S."/>
            <person name="Li R."/>
            <person name="Zhang H."/>
            <person name="Shen G."/>
            <person name="Guo B."/>
            <person name="Wei J."/>
            <person name="Xu J."/>
            <person name="St-Pierre B."/>
            <person name="Chen S."/>
            <person name="Sun C."/>
        </authorList>
    </citation>
    <scope>NUCLEOTIDE SEQUENCE [LARGE SCALE GENOMIC DNA]</scope>
</reference>
<name>A0ACC0ASZ6_CATRO</name>
<proteinExistence type="predicted"/>